<reference evidence="1 2" key="1">
    <citation type="submission" date="2020-10" db="EMBL/GenBank/DDBJ databases">
        <title>Sequencing the genomes of 1000 actinobacteria strains.</title>
        <authorList>
            <person name="Klenk H.-P."/>
        </authorList>
    </citation>
    <scope>NUCLEOTIDE SEQUENCE [LARGE SCALE GENOMIC DNA]</scope>
    <source>
        <strain evidence="1 2">DSM 7307</strain>
    </source>
</reference>
<dbReference type="RefSeq" id="WP_192727508.1">
    <property type="nucleotide sequence ID" value="NZ_BAAAVL010000003.1"/>
</dbReference>
<evidence type="ECO:0000313" key="1">
    <source>
        <dbReference type="EMBL" id="MBE1503310.1"/>
    </source>
</evidence>
<organism evidence="1 2">
    <name type="scientific">Rhizobium viscosum</name>
    <name type="common">Arthrobacter viscosus</name>
    <dbReference type="NCBI Taxonomy" id="1673"/>
    <lineage>
        <taxon>Bacteria</taxon>
        <taxon>Pseudomonadati</taxon>
        <taxon>Pseudomonadota</taxon>
        <taxon>Alphaproteobacteria</taxon>
        <taxon>Hyphomicrobiales</taxon>
        <taxon>Rhizobiaceae</taxon>
        <taxon>Rhizobium/Agrobacterium group</taxon>
        <taxon>Rhizobium</taxon>
    </lineage>
</organism>
<name>A0ABR9IJE8_RHIVS</name>
<protein>
    <submittedName>
        <fullName evidence="1">Uncharacterized protein</fullName>
    </submittedName>
</protein>
<accession>A0ABR9IJE8</accession>
<dbReference type="Proteomes" id="UP000620262">
    <property type="component" value="Unassembled WGS sequence"/>
</dbReference>
<proteinExistence type="predicted"/>
<sequence length="70" mass="7698">MLKSSVHPQDLPLFSEDIDLLSQVLNQVCDDSGIAPRTPEADRIGAALIQLYKQGVKDSDKLTILAKTYL</sequence>
<gene>
    <name evidence="1" type="ORF">H4W29_000491</name>
</gene>
<dbReference type="EMBL" id="JADBEC010000001">
    <property type="protein sequence ID" value="MBE1503310.1"/>
    <property type="molecule type" value="Genomic_DNA"/>
</dbReference>
<keyword evidence="2" id="KW-1185">Reference proteome</keyword>
<evidence type="ECO:0000313" key="2">
    <source>
        <dbReference type="Proteomes" id="UP000620262"/>
    </source>
</evidence>
<comment type="caution">
    <text evidence="1">The sequence shown here is derived from an EMBL/GenBank/DDBJ whole genome shotgun (WGS) entry which is preliminary data.</text>
</comment>